<keyword evidence="2" id="KW-0723">Serine/threonine-protein kinase</keyword>
<dbReference type="EC" id="2.7.11.1" evidence="1"/>
<keyword evidence="10" id="KW-0675">Receptor</keyword>
<proteinExistence type="predicted"/>
<protein>
    <recommendedName>
        <fullName evidence="1">non-specific serine/threonine protein kinase</fullName>
        <ecNumber evidence="1">2.7.11.1</ecNumber>
    </recommendedName>
</protein>
<comment type="catalytic activity">
    <reaction evidence="8">
        <text>L-seryl-[protein] + ATP = O-phospho-L-seryl-[protein] + ADP + H(+)</text>
        <dbReference type="Rhea" id="RHEA:17989"/>
        <dbReference type="Rhea" id="RHEA-COMP:9863"/>
        <dbReference type="Rhea" id="RHEA-COMP:11604"/>
        <dbReference type="ChEBI" id="CHEBI:15378"/>
        <dbReference type="ChEBI" id="CHEBI:29999"/>
        <dbReference type="ChEBI" id="CHEBI:30616"/>
        <dbReference type="ChEBI" id="CHEBI:83421"/>
        <dbReference type="ChEBI" id="CHEBI:456216"/>
        <dbReference type="EC" id="2.7.11.1"/>
    </reaction>
</comment>
<evidence type="ECO:0000256" key="7">
    <source>
        <dbReference type="ARBA" id="ARBA00047899"/>
    </source>
</evidence>
<dbReference type="GO" id="GO:0004674">
    <property type="term" value="F:protein serine/threonine kinase activity"/>
    <property type="evidence" value="ECO:0007669"/>
    <property type="project" value="UniProtKB-KW"/>
</dbReference>
<dbReference type="FunFam" id="1.10.510.10:FF:001023">
    <property type="entry name" value="Os07g0541700 protein"/>
    <property type="match status" value="1"/>
</dbReference>
<dbReference type="Proteomes" id="UP000554482">
    <property type="component" value="Unassembled WGS sequence"/>
</dbReference>
<dbReference type="PROSITE" id="PS50011">
    <property type="entry name" value="PROTEIN_KINASE_DOM"/>
    <property type="match status" value="1"/>
</dbReference>
<name>A0A7J6XDN7_THATH</name>
<dbReference type="PANTHER" id="PTHR48007">
    <property type="entry name" value="LEUCINE-RICH REPEAT RECEPTOR-LIKE PROTEIN KINASE PXC1"/>
    <property type="match status" value="1"/>
</dbReference>
<keyword evidence="11" id="KW-1185">Reference proteome</keyword>
<dbReference type="PROSITE" id="PS00108">
    <property type="entry name" value="PROTEIN_KINASE_ST"/>
    <property type="match status" value="1"/>
</dbReference>
<dbReference type="SMART" id="SM00220">
    <property type="entry name" value="S_TKc"/>
    <property type="match status" value="1"/>
</dbReference>
<dbReference type="SUPFAM" id="SSF56112">
    <property type="entry name" value="Protein kinase-like (PK-like)"/>
    <property type="match status" value="1"/>
</dbReference>
<keyword evidence="3" id="KW-0808">Transferase</keyword>
<comment type="catalytic activity">
    <reaction evidence="7">
        <text>L-threonyl-[protein] + ATP = O-phospho-L-threonyl-[protein] + ADP + H(+)</text>
        <dbReference type="Rhea" id="RHEA:46608"/>
        <dbReference type="Rhea" id="RHEA-COMP:11060"/>
        <dbReference type="Rhea" id="RHEA-COMP:11605"/>
        <dbReference type="ChEBI" id="CHEBI:15378"/>
        <dbReference type="ChEBI" id="CHEBI:30013"/>
        <dbReference type="ChEBI" id="CHEBI:30616"/>
        <dbReference type="ChEBI" id="CHEBI:61977"/>
        <dbReference type="ChEBI" id="CHEBI:456216"/>
        <dbReference type="EC" id="2.7.11.1"/>
    </reaction>
</comment>
<dbReference type="AlphaFoldDB" id="A0A7J6XDN7"/>
<evidence type="ECO:0000256" key="3">
    <source>
        <dbReference type="ARBA" id="ARBA00022679"/>
    </source>
</evidence>
<dbReference type="PANTHER" id="PTHR48007:SF36">
    <property type="entry name" value="RECEPTOR PROTEIN KINASE-LIKE PROTEIN ZAR1"/>
    <property type="match status" value="1"/>
</dbReference>
<sequence length="214" mass="23536">SGRPGQATSSLSWSTRLRIAKGTAHGLAYLHECSPRKFVHGDVKPSNILIDNEFHPYISDFGLNRLISITGSDPSSSGGFIGGALPYIKPVQSEKTNYYKAPEARIPGSRPTQKWDVYSFGVVLLELLTGKSPEFSPPTTSTSTEVSDLVRWVRKGFEQESPLSDLVDVILLQEVHAKKEVLAVFHLALACTEPDPEVRPRMKNVCESLDRIGT</sequence>
<dbReference type="InterPro" id="IPR011009">
    <property type="entry name" value="Kinase-like_dom_sf"/>
</dbReference>
<dbReference type="InterPro" id="IPR008271">
    <property type="entry name" value="Ser/Thr_kinase_AS"/>
</dbReference>
<keyword evidence="4" id="KW-0547">Nucleotide-binding</keyword>
<dbReference type="InterPro" id="IPR046959">
    <property type="entry name" value="PRK1-6/SRF4-like"/>
</dbReference>
<evidence type="ECO:0000256" key="4">
    <source>
        <dbReference type="ARBA" id="ARBA00022741"/>
    </source>
</evidence>
<evidence type="ECO:0000256" key="5">
    <source>
        <dbReference type="ARBA" id="ARBA00022777"/>
    </source>
</evidence>
<dbReference type="OrthoDB" id="4062651at2759"/>
<dbReference type="GO" id="GO:0005524">
    <property type="term" value="F:ATP binding"/>
    <property type="evidence" value="ECO:0007669"/>
    <property type="project" value="UniProtKB-KW"/>
</dbReference>
<reference evidence="10 11" key="1">
    <citation type="submission" date="2020-06" db="EMBL/GenBank/DDBJ databases">
        <title>Transcriptomic and genomic resources for Thalictrum thalictroides and T. hernandezii: Facilitating candidate gene discovery in an emerging model plant lineage.</title>
        <authorList>
            <person name="Arias T."/>
            <person name="Riano-Pachon D.M."/>
            <person name="Di Stilio V.S."/>
        </authorList>
    </citation>
    <scope>NUCLEOTIDE SEQUENCE [LARGE SCALE GENOMIC DNA]</scope>
    <source>
        <strain evidence="11">cv. WT478/WT964</strain>
        <tissue evidence="10">Leaves</tissue>
    </source>
</reference>
<keyword evidence="6" id="KW-0067">ATP-binding</keyword>
<feature type="domain" description="Protein kinase" evidence="9">
    <location>
        <begin position="1"/>
        <end position="212"/>
    </location>
</feature>
<evidence type="ECO:0000259" key="9">
    <source>
        <dbReference type="PROSITE" id="PS50011"/>
    </source>
</evidence>
<dbReference type="Gene3D" id="1.10.510.10">
    <property type="entry name" value="Transferase(Phosphotransferase) domain 1"/>
    <property type="match status" value="1"/>
</dbReference>
<feature type="non-terminal residue" evidence="10">
    <location>
        <position position="1"/>
    </location>
</feature>
<accession>A0A7J6XDN7</accession>
<dbReference type="InterPro" id="IPR000719">
    <property type="entry name" value="Prot_kinase_dom"/>
</dbReference>
<organism evidence="10 11">
    <name type="scientific">Thalictrum thalictroides</name>
    <name type="common">Rue-anemone</name>
    <name type="synonym">Anemone thalictroides</name>
    <dbReference type="NCBI Taxonomy" id="46969"/>
    <lineage>
        <taxon>Eukaryota</taxon>
        <taxon>Viridiplantae</taxon>
        <taxon>Streptophyta</taxon>
        <taxon>Embryophyta</taxon>
        <taxon>Tracheophyta</taxon>
        <taxon>Spermatophyta</taxon>
        <taxon>Magnoliopsida</taxon>
        <taxon>Ranunculales</taxon>
        <taxon>Ranunculaceae</taxon>
        <taxon>Thalictroideae</taxon>
        <taxon>Thalictrum</taxon>
    </lineage>
</organism>
<comment type="caution">
    <text evidence="10">The sequence shown here is derived from an EMBL/GenBank/DDBJ whole genome shotgun (WGS) entry which is preliminary data.</text>
</comment>
<evidence type="ECO:0000256" key="6">
    <source>
        <dbReference type="ARBA" id="ARBA00022840"/>
    </source>
</evidence>
<evidence type="ECO:0000256" key="2">
    <source>
        <dbReference type="ARBA" id="ARBA00022527"/>
    </source>
</evidence>
<evidence type="ECO:0000313" key="11">
    <source>
        <dbReference type="Proteomes" id="UP000554482"/>
    </source>
</evidence>
<evidence type="ECO:0000256" key="1">
    <source>
        <dbReference type="ARBA" id="ARBA00012513"/>
    </source>
</evidence>
<evidence type="ECO:0000256" key="8">
    <source>
        <dbReference type="ARBA" id="ARBA00048679"/>
    </source>
</evidence>
<evidence type="ECO:0000313" key="10">
    <source>
        <dbReference type="EMBL" id="KAF5206550.1"/>
    </source>
</evidence>
<dbReference type="EMBL" id="JABWDY010002573">
    <property type="protein sequence ID" value="KAF5206550.1"/>
    <property type="molecule type" value="Genomic_DNA"/>
</dbReference>
<gene>
    <name evidence="10" type="ORF">FRX31_003868</name>
</gene>
<dbReference type="Pfam" id="PF00069">
    <property type="entry name" value="Pkinase"/>
    <property type="match status" value="1"/>
</dbReference>
<keyword evidence="5 10" id="KW-0418">Kinase</keyword>